<dbReference type="EMBL" id="LDWR01000012">
    <property type="protein sequence ID" value="KML60899.1"/>
    <property type="molecule type" value="Genomic_DNA"/>
</dbReference>
<proteinExistence type="predicted"/>
<comment type="caution">
    <text evidence="2">The sequence shown here is derived from an EMBL/GenBank/DDBJ whole genome shotgun (WGS) entry which is preliminary data.</text>
</comment>
<name>A0A0J5X1J0_BURCE</name>
<organism evidence="2 3">
    <name type="scientific">Burkholderia cepacia</name>
    <name type="common">Pseudomonas cepacia</name>
    <dbReference type="NCBI Taxonomy" id="292"/>
    <lineage>
        <taxon>Bacteria</taxon>
        <taxon>Pseudomonadati</taxon>
        <taxon>Pseudomonadota</taxon>
        <taxon>Betaproteobacteria</taxon>
        <taxon>Burkholderiales</taxon>
        <taxon>Burkholderiaceae</taxon>
        <taxon>Burkholderia</taxon>
        <taxon>Burkholderia cepacia complex</taxon>
    </lineage>
</organism>
<reference evidence="2 3" key="1">
    <citation type="submission" date="2015-05" db="EMBL/GenBank/DDBJ databases">
        <title>Draft genome of Burkholderia cepacia LK29.</title>
        <authorList>
            <person name="Chan X.Y."/>
        </authorList>
    </citation>
    <scope>NUCLEOTIDE SEQUENCE [LARGE SCALE GENOMIC DNA]</scope>
    <source>
        <strain evidence="2 3">LK29</strain>
    </source>
</reference>
<dbReference type="Proteomes" id="UP000036338">
    <property type="component" value="Unassembled WGS sequence"/>
</dbReference>
<evidence type="ECO:0000313" key="2">
    <source>
        <dbReference type="EMBL" id="KML60899.1"/>
    </source>
</evidence>
<accession>A0A0J5X1J0</accession>
<evidence type="ECO:0000313" key="3">
    <source>
        <dbReference type="Proteomes" id="UP000036338"/>
    </source>
</evidence>
<sequence length="61" mass="6629">MSEPSYLPTRFRLSQEIVATTVGVLVAAYIISKVPAFKKLVDGNTIWATENNLTSTSSITP</sequence>
<evidence type="ECO:0000256" key="1">
    <source>
        <dbReference type="SAM" id="Phobius"/>
    </source>
</evidence>
<dbReference type="PATRIC" id="fig|292.27.peg.837"/>
<dbReference type="AlphaFoldDB" id="A0A0J5X1J0"/>
<keyword evidence="1" id="KW-1133">Transmembrane helix</keyword>
<keyword evidence="1" id="KW-0472">Membrane</keyword>
<protein>
    <submittedName>
        <fullName evidence="2">Uncharacterized protein</fullName>
    </submittedName>
</protein>
<dbReference type="RefSeq" id="WP_048244410.1">
    <property type="nucleotide sequence ID" value="NZ_LDWR01000012.1"/>
</dbReference>
<gene>
    <name evidence="2" type="ORF">VL15_07245</name>
</gene>
<feature type="transmembrane region" description="Helical" evidence="1">
    <location>
        <begin position="12"/>
        <end position="31"/>
    </location>
</feature>
<keyword evidence="1" id="KW-0812">Transmembrane</keyword>